<reference evidence="2 3" key="1">
    <citation type="submission" date="2024-09" db="EMBL/GenBank/DDBJ databases">
        <title>Chromosome-scale assembly of Riccia fluitans.</title>
        <authorList>
            <person name="Paukszto L."/>
            <person name="Sawicki J."/>
            <person name="Karawczyk K."/>
            <person name="Piernik-Szablinska J."/>
            <person name="Szczecinska M."/>
            <person name="Mazdziarz M."/>
        </authorList>
    </citation>
    <scope>NUCLEOTIDE SEQUENCE [LARGE SCALE GENOMIC DNA]</scope>
    <source>
        <strain evidence="2">Rf_01</strain>
        <tissue evidence="2">Aerial parts of the thallus</tissue>
    </source>
</reference>
<protein>
    <submittedName>
        <fullName evidence="2">Uncharacterized protein</fullName>
    </submittedName>
</protein>
<proteinExistence type="predicted"/>
<dbReference type="InterPro" id="IPR033192">
    <property type="entry name" value="ODAD3"/>
</dbReference>
<sequence>MLLHAALNVLREKARVARKNASDLEALRKTVVTLRDTLNHQKELVIVKQRELERQVTDTNTAELETAGFLDPNTPPLIRIRNLERKLMLVALKSKDVQTLCRHYEGTVKPMRDEHNSYRAQLEAVQSIVTIKSAETEKLLLSYHDAVRARDGAKVELEEVAYIFIIWTQQKEIGFT</sequence>
<evidence type="ECO:0000313" key="2">
    <source>
        <dbReference type="EMBL" id="KAL2607661.1"/>
    </source>
</evidence>
<dbReference type="EMBL" id="JBHFFA010000008">
    <property type="protein sequence ID" value="KAL2607661.1"/>
    <property type="molecule type" value="Genomic_DNA"/>
</dbReference>
<gene>
    <name evidence="2" type="ORF">R1flu_026234</name>
</gene>
<organism evidence="2 3">
    <name type="scientific">Riccia fluitans</name>
    <dbReference type="NCBI Taxonomy" id="41844"/>
    <lineage>
        <taxon>Eukaryota</taxon>
        <taxon>Viridiplantae</taxon>
        <taxon>Streptophyta</taxon>
        <taxon>Embryophyta</taxon>
        <taxon>Marchantiophyta</taxon>
        <taxon>Marchantiopsida</taxon>
        <taxon>Marchantiidae</taxon>
        <taxon>Marchantiales</taxon>
        <taxon>Ricciaceae</taxon>
        <taxon>Riccia</taxon>
    </lineage>
</organism>
<evidence type="ECO:0000256" key="1">
    <source>
        <dbReference type="SAM" id="Coils"/>
    </source>
</evidence>
<evidence type="ECO:0000313" key="3">
    <source>
        <dbReference type="Proteomes" id="UP001605036"/>
    </source>
</evidence>
<keyword evidence="1" id="KW-0175">Coiled coil</keyword>
<dbReference type="Proteomes" id="UP001605036">
    <property type="component" value="Unassembled WGS sequence"/>
</dbReference>
<dbReference type="PANTHER" id="PTHR46518:SF1">
    <property type="entry name" value="OUTER DYNEIN ARM-DOCKING COMPLEX SUBUNIT 3"/>
    <property type="match status" value="1"/>
</dbReference>
<feature type="coiled-coil region" evidence="1">
    <location>
        <begin position="7"/>
        <end position="44"/>
    </location>
</feature>
<name>A0ABD1XID6_9MARC</name>
<dbReference type="AlphaFoldDB" id="A0ABD1XID6"/>
<keyword evidence="3" id="KW-1185">Reference proteome</keyword>
<comment type="caution">
    <text evidence="2">The sequence shown here is derived from an EMBL/GenBank/DDBJ whole genome shotgun (WGS) entry which is preliminary data.</text>
</comment>
<dbReference type="PANTHER" id="PTHR46518">
    <property type="entry name" value="COILED-COIL DOMAIN-CONTAINING PROTEIN 151"/>
    <property type="match status" value="1"/>
</dbReference>
<accession>A0ABD1XID6</accession>